<evidence type="ECO:0000256" key="3">
    <source>
        <dbReference type="ARBA" id="ARBA00023159"/>
    </source>
</evidence>
<keyword evidence="1" id="KW-0805">Transcription regulation</keyword>
<dbReference type="SUPFAM" id="SSF46689">
    <property type="entry name" value="Homeodomain-like"/>
    <property type="match status" value="2"/>
</dbReference>
<proteinExistence type="predicted"/>
<dbReference type="EMBL" id="VDUZ01000030">
    <property type="protein sequence ID" value="TXL72848.1"/>
    <property type="molecule type" value="Genomic_DNA"/>
</dbReference>
<organism evidence="6 7">
    <name type="scientific">Vineibacter terrae</name>
    <dbReference type="NCBI Taxonomy" id="2586908"/>
    <lineage>
        <taxon>Bacteria</taxon>
        <taxon>Pseudomonadati</taxon>
        <taxon>Pseudomonadota</taxon>
        <taxon>Alphaproteobacteria</taxon>
        <taxon>Hyphomicrobiales</taxon>
        <taxon>Vineibacter</taxon>
    </lineage>
</organism>
<evidence type="ECO:0000259" key="5">
    <source>
        <dbReference type="PROSITE" id="PS01124"/>
    </source>
</evidence>
<dbReference type="Pfam" id="PF02311">
    <property type="entry name" value="AraC_binding"/>
    <property type="match status" value="1"/>
</dbReference>
<dbReference type="SMART" id="SM00342">
    <property type="entry name" value="HTH_ARAC"/>
    <property type="match status" value="1"/>
</dbReference>
<keyword evidence="3" id="KW-0010">Activator</keyword>
<comment type="caution">
    <text evidence="6">The sequence shown here is derived from an EMBL/GenBank/DDBJ whole genome shotgun (WGS) entry which is preliminary data.</text>
</comment>
<keyword evidence="7" id="KW-1185">Reference proteome</keyword>
<name>A0A5C8PGA9_9HYPH</name>
<dbReference type="PROSITE" id="PS01124">
    <property type="entry name" value="HTH_ARAC_FAMILY_2"/>
    <property type="match status" value="1"/>
</dbReference>
<evidence type="ECO:0000256" key="4">
    <source>
        <dbReference type="ARBA" id="ARBA00023163"/>
    </source>
</evidence>
<dbReference type="RefSeq" id="WP_147849531.1">
    <property type="nucleotide sequence ID" value="NZ_VDUZ01000030.1"/>
</dbReference>
<dbReference type="InterPro" id="IPR037923">
    <property type="entry name" value="HTH-like"/>
</dbReference>
<dbReference type="PANTHER" id="PTHR46796:SF2">
    <property type="entry name" value="TRANSCRIPTIONAL REGULATORY PROTEIN"/>
    <property type="match status" value="1"/>
</dbReference>
<dbReference type="Gene3D" id="2.60.120.10">
    <property type="entry name" value="Jelly Rolls"/>
    <property type="match status" value="1"/>
</dbReference>
<protein>
    <submittedName>
        <fullName evidence="6">AraC family transcriptional regulator</fullName>
    </submittedName>
</protein>
<sequence length="287" mass="30783">MDGITQAEAIAVAPLAGGERACFFTAGRFDGLECLTATFHTHRYARHTHDTYVIGGVVAGCETFMVRGCRRYIGPGDLAFVHPHDVHDGEPHGDGYCYRMTYPTVALLQGVAAEVSGDALSGVPFFTEPVVRDPQGVALFVQAHQALEAPQDTLAADELLSRVYARCLVRHARIAPRFVGREPGPVARAKALLAQRYAEDLPLAVLAAEAGLSPHHLIRAFRRETGLTPHAWLINLRVDAAKARLRCGEAPAAVASATGFCDQAHLTRAFKARIGVTPGVYRAAVAA</sequence>
<dbReference type="PANTHER" id="PTHR46796">
    <property type="entry name" value="HTH-TYPE TRANSCRIPTIONAL ACTIVATOR RHAS-RELATED"/>
    <property type="match status" value="1"/>
</dbReference>
<dbReference type="InterPro" id="IPR003313">
    <property type="entry name" value="AraC-bd"/>
</dbReference>
<dbReference type="GO" id="GO:0043565">
    <property type="term" value="F:sequence-specific DNA binding"/>
    <property type="evidence" value="ECO:0007669"/>
    <property type="project" value="InterPro"/>
</dbReference>
<gene>
    <name evidence="6" type="ORF">FHP25_24085</name>
</gene>
<evidence type="ECO:0000313" key="6">
    <source>
        <dbReference type="EMBL" id="TXL72848.1"/>
    </source>
</evidence>
<dbReference type="Gene3D" id="1.10.10.60">
    <property type="entry name" value="Homeodomain-like"/>
    <property type="match status" value="2"/>
</dbReference>
<dbReference type="InterPro" id="IPR014710">
    <property type="entry name" value="RmlC-like_jellyroll"/>
</dbReference>
<feature type="domain" description="HTH araC/xylS-type" evidence="5">
    <location>
        <begin position="187"/>
        <end position="284"/>
    </location>
</feature>
<dbReference type="InterPro" id="IPR050204">
    <property type="entry name" value="AraC_XylS_family_regulators"/>
</dbReference>
<dbReference type="Proteomes" id="UP000321638">
    <property type="component" value="Unassembled WGS sequence"/>
</dbReference>
<keyword evidence="2" id="KW-0238">DNA-binding</keyword>
<reference evidence="6 7" key="1">
    <citation type="submission" date="2019-06" db="EMBL/GenBank/DDBJ databases">
        <title>New taxonomy in bacterial strain CC-CFT640, isolated from vineyard.</title>
        <authorList>
            <person name="Lin S.-Y."/>
            <person name="Tsai C.-F."/>
            <person name="Young C.-C."/>
        </authorList>
    </citation>
    <scope>NUCLEOTIDE SEQUENCE [LARGE SCALE GENOMIC DNA]</scope>
    <source>
        <strain evidence="6 7">CC-CFT640</strain>
    </source>
</reference>
<dbReference type="InterPro" id="IPR018062">
    <property type="entry name" value="HTH_AraC-typ_CS"/>
</dbReference>
<evidence type="ECO:0000313" key="7">
    <source>
        <dbReference type="Proteomes" id="UP000321638"/>
    </source>
</evidence>
<dbReference type="Pfam" id="PF12833">
    <property type="entry name" value="HTH_18"/>
    <property type="match status" value="1"/>
</dbReference>
<dbReference type="AlphaFoldDB" id="A0A5C8PGA9"/>
<dbReference type="InterPro" id="IPR009057">
    <property type="entry name" value="Homeodomain-like_sf"/>
</dbReference>
<evidence type="ECO:0000256" key="2">
    <source>
        <dbReference type="ARBA" id="ARBA00023125"/>
    </source>
</evidence>
<accession>A0A5C8PGA9</accession>
<dbReference type="GO" id="GO:0003700">
    <property type="term" value="F:DNA-binding transcription factor activity"/>
    <property type="evidence" value="ECO:0007669"/>
    <property type="project" value="InterPro"/>
</dbReference>
<evidence type="ECO:0000256" key="1">
    <source>
        <dbReference type="ARBA" id="ARBA00023015"/>
    </source>
</evidence>
<dbReference type="InterPro" id="IPR018060">
    <property type="entry name" value="HTH_AraC"/>
</dbReference>
<dbReference type="PROSITE" id="PS00041">
    <property type="entry name" value="HTH_ARAC_FAMILY_1"/>
    <property type="match status" value="1"/>
</dbReference>
<keyword evidence="4" id="KW-0804">Transcription</keyword>
<dbReference type="OrthoDB" id="9809338at2"/>
<dbReference type="SUPFAM" id="SSF51215">
    <property type="entry name" value="Regulatory protein AraC"/>
    <property type="match status" value="1"/>
</dbReference>